<dbReference type="EnsemblPlants" id="Pp3c15_11230V3.2">
    <property type="protein sequence ID" value="PAC:32928216.CDS.1"/>
    <property type="gene ID" value="Pp3c15_11230"/>
</dbReference>
<keyword evidence="3" id="KW-1185">Reference proteome</keyword>
<dbReference type="EnsemblPlants" id="Pp3c15_11230V3.1">
    <property type="protein sequence ID" value="PAC:32928215.CDS.1"/>
    <property type="gene ID" value="Pp3c15_11230"/>
</dbReference>
<organism evidence="1">
    <name type="scientific">Physcomitrium patens</name>
    <name type="common">Spreading-leaved earth moss</name>
    <name type="synonym">Physcomitrella patens</name>
    <dbReference type="NCBI Taxonomy" id="3218"/>
    <lineage>
        <taxon>Eukaryota</taxon>
        <taxon>Viridiplantae</taxon>
        <taxon>Streptophyta</taxon>
        <taxon>Embryophyta</taxon>
        <taxon>Bryophyta</taxon>
        <taxon>Bryophytina</taxon>
        <taxon>Bryopsida</taxon>
        <taxon>Funariidae</taxon>
        <taxon>Funariales</taxon>
        <taxon>Funariaceae</taxon>
        <taxon>Physcomitrium</taxon>
    </lineage>
</organism>
<gene>
    <name evidence="1" type="ORF">PHYPA_019611</name>
</gene>
<proteinExistence type="predicted"/>
<dbReference type="InParanoid" id="A0A2K1JCT3"/>
<accession>A0A2K1JCT3</accession>
<reference evidence="2" key="3">
    <citation type="submission" date="2020-12" db="UniProtKB">
        <authorList>
            <consortium name="EnsemblPlants"/>
        </authorList>
    </citation>
    <scope>IDENTIFICATION</scope>
</reference>
<sequence length="25" mass="2779">MTRENTITINTATICRLMLPQIASS</sequence>
<evidence type="ECO:0000313" key="2">
    <source>
        <dbReference type="EnsemblPlants" id="PAC:32928215.CDS.1"/>
    </source>
</evidence>
<name>A0A2K1JCT3_PHYPA</name>
<dbReference type="Proteomes" id="UP000006727">
    <property type="component" value="Chromosome 15"/>
</dbReference>
<dbReference type="AlphaFoldDB" id="A0A2K1JCT3"/>
<dbReference type="EMBL" id="ABEU02000015">
    <property type="protein sequence ID" value="PNR39333.1"/>
    <property type="molecule type" value="Genomic_DNA"/>
</dbReference>
<evidence type="ECO:0000313" key="3">
    <source>
        <dbReference type="Proteomes" id="UP000006727"/>
    </source>
</evidence>
<evidence type="ECO:0000313" key="1">
    <source>
        <dbReference type="EMBL" id="PNR39333.1"/>
    </source>
</evidence>
<dbReference type="Gramene" id="Pp3c15_11230V3.2">
    <property type="protein sequence ID" value="PAC:32928216.CDS.1"/>
    <property type="gene ID" value="Pp3c15_11230"/>
</dbReference>
<dbReference type="PaxDb" id="3218-PP1S99_76V6.1"/>
<reference evidence="1 3" key="1">
    <citation type="journal article" date="2008" name="Science">
        <title>The Physcomitrella genome reveals evolutionary insights into the conquest of land by plants.</title>
        <authorList>
            <person name="Rensing S."/>
            <person name="Lang D."/>
            <person name="Zimmer A."/>
            <person name="Terry A."/>
            <person name="Salamov A."/>
            <person name="Shapiro H."/>
            <person name="Nishiyama T."/>
            <person name="Perroud P.-F."/>
            <person name="Lindquist E."/>
            <person name="Kamisugi Y."/>
            <person name="Tanahashi T."/>
            <person name="Sakakibara K."/>
            <person name="Fujita T."/>
            <person name="Oishi K."/>
            <person name="Shin-I T."/>
            <person name="Kuroki Y."/>
            <person name="Toyoda A."/>
            <person name="Suzuki Y."/>
            <person name="Hashimoto A."/>
            <person name="Yamaguchi K."/>
            <person name="Sugano A."/>
            <person name="Kohara Y."/>
            <person name="Fujiyama A."/>
            <person name="Anterola A."/>
            <person name="Aoki S."/>
            <person name="Ashton N."/>
            <person name="Barbazuk W.B."/>
            <person name="Barker E."/>
            <person name="Bennetzen J."/>
            <person name="Bezanilla M."/>
            <person name="Blankenship R."/>
            <person name="Cho S.H."/>
            <person name="Dutcher S."/>
            <person name="Estelle M."/>
            <person name="Fawcett J.A."/>
            <person name="Gundlach H."/>
            <person name="Hanada K."/>
            <person name="Heyl A."/>
            <person name="Hicks K.A."/>
            <person name="Hugh J."/>
            <person name="Lohr M."/>
            <person name="Mayer K."/>
            <person name="Melkozernov A."/>
            <person name="Murata T."/>
            <person name="Nelson D."/>
            <person name="Pils B."/>
            <person name="Prigge M."/>
            <person name="Reiss B."/>
            <person name="Renner T."/>
            <person name="Rombauts S."/>
            <person name="Rushton P."/>
            <person name="Sanderfoot A."/>
            <person name="Schween G."/>
            <person name="Shiu S.-H."/>
            <person name="Stueber K."/>
            <person name="Theodoulou F.L."/>
            <person name="Tu H."/>
            <person name="Van de Peer Y."/>
            <person name="Verrier P.J."/>
            <person name="Waters E."/>
            <person name="Wood A."/>
            <person name="Yang L."/>
            <person name="Cove D."/>
            <person name="Cuming A."/>
            <person name="Hasebe M."/>
            <person name="Lucas S."/>
            <person name="Mishler D.B."/>
            <person name="Reski R."/>
            <person name="Grigoriev I."/>
            <person name="Quatrano R.S."/>
            <person name="Boore J.L."/>
        </authorList>
    </citation>
    <scope>NUCLEOTIDE SEQUENCE [LARGE SCALE GENOMIC DNA]</scope>
    <source>
        <strain evidence="2 3">cv. Gransden 2004</strain>
    </source>
</reference>
<reference evidence="1 3" key="2">
    <citation type="journal article" date="2018" name="Plant J.">
        <title>The Physcomitrella patens chromosome-scale assembly reveals moss genome structure and evolution.</title>
        <authorList>
            <person name="Lang D."/>
            <person name="Ullrich K.K."/>
            <person name="Murat F."/>
            <person name="Fuchs J."/>
            <person name="Jenkins J."/>
            <person name="Haas F.B."/>
            <person name="Piednoel M."/>
            <person name="Gundlach H."/>
            <person name="Van Bel M."/>
            <person name="Meyberg R."/>
            <person name="Vives C."/>
            <person name="Morata J."/>
            <person name="Symeonidi A."/>
            <person name="Hiss M."/>
            <person name="Muchero W."/>
            <person name="Kamisugi Y."/>
            <person name="Saleh O."/>
            <person name="Blanc G."/>
            <person name="Decker E.L."/>
            <person name="van Gessel N."/>
            <person name="Grimwood J."/>
            <person name="Hayes R.D."/>
            <person name="Graham S.W."/>
            <person name="Gunter L.E."/>
            <person name="McDaniel S.F."/>
            <person name="Hoernstein S.N.W."/>
            <person name="Larsson A."/>
            <person name="Li F.W."/>
            <person name="Perroud P.F."/>
            <person name="Phillips J."/>
            <person name="Ranjan P."/>
            <person name="Rokshar D.S."/>
            <person name="Rothfels C.J."/>
            <person name="Schneider L."/>
            <person name="Shu S."/>
            <person name="Stevenson D.W."/>
            <person name="Thummler F."/>
            <person name="Tillich M."/>
            <person name="Villarreal Aguilar J.C."/>
            <person name="Widiez T."/>
            <person name="Wong G.K."/>
            <person name="Wymore A."/>
            <person name="Zhang Y."/>
            <person name="Zimmer A.D."/>
            <person name="Quatrano R.S."/>
            <person name="Mayer K.F.X."/>
            <person name="Goodstein D."/>
            <person name="Casacuberta J.M."/>
            <person name="Vandepoele K."/>
            <person name="Reski R."/>
            <person name="Cuming A.C."/>
            <person name="Tuskan G.A."/>
            <person name="Maumus F."/>
            <person name="Salse J."/>
            <person name="Schmutz J."/>
            <person name="Rensing S.A."/>
        </authorList>
    </citation>
    <scope>NUCLEOTIDE SEQUENCE [LARGE SCALE GENOMIC DNA]</scope>
    <source>
        <strain evidence="2 3">cv. Gransden 2004</strain>
    </source>
</reference>
<protein>
    <submittedName>
        <fullName evidence="1 2">Uncharacterized protein</fullName>
    </submittedName>
</protein>
<dbReference type="Gramene" id="Pp3c15_11230V3.1">
    <property type="protein sequence ID" value="PAC:32928215.CDS.1"/>
    <property type="gene ID" value="Pp3c15_11230"/>
</dbReference>